<feature type="transmembrane region" description="Helical" evidence="5">
    <location>
        <begin position="139"/>
        <end position="158"/>
    </location>
</feature>
<feature type="transmembrane region" description="Helical" evidence="5">
    <location>
        <begin position="12"/>
        <end position="34"/>
    </location>
</feature>
<evidence type="ECO:0000313" key="6">
    <source>
        <dbReference type="EMBL" id="OAF65139.1"/>
    </source>
</evidence>
<proteinExistence type="predicted"/>
<feature type="transmembrane region" description="Helical" evidence="5">
    <location>
        <begin position="100"/>
        <end position="119"/>
    </location>
</feature>
<evidence type="ECO:0000256" key="4">
    <source>
        <dbReference type="ARBA" id="ARBA00023136"/>
    </source>
</evidence>
<comment type="caution">
    <text evidence="6">The sequence shown here is derived from an EMBL/GenBank/DDBJ whole genome shotgun (WGS) entry which is preliminary data.</text>
</comment>
<keyword evidence="7" id="KW-1185">Reference proteome</keyword>
<evidence type="ECO:0000256" key="1">
    <source>
        <dbReference type="ARBA" id="ARBA00004141"/>
    </source>
</evidence>
<dbReference type="EMBL" id="LWCA01001429">
    <property type="protein sequence ID" value="OAF65139.1"/>
    <property type="molecule type" value="Genomic_DNA"/>
</dbReference>
<feature type="transmembrane region" description="Helical" evidence="5">
    <location>
        <begin position="295"/>
        <end position="318"/>
    </location>
</feature>
<protein>
    <submittedName>
        <fullName evidence="6">Uncharacterized protein</fullName>
    </submittedName>
</protein>
<comment type="subcellular location">
    <subcellularLocation>
        <location evidence="1">Membrane</location>
        <topology evidence="1">Multi-pass membrane protein</topology>
    </subcellularLocation>
</comment>
<dbReference type="GO" id="GO:0005385">
    <property type="term" value="F:zinc ion transmembrane transporter activity"/>
    <property type="evidence" value="ECO:0007669"/>
    <property type="project" value="TreeGrafter"/>
</dbReference>
<dbReference type="GO" id="GO:0016020">
    <property type="term" value="C:membrane"/>
    <property type="evidence" value="ECO:0007669"/>
    <property type="project" value="UniProtKB-SubCell"/>
</dbReference>
<evidence type="ECO:0000256" key="5">
    <source>
        <dbReference type="SAM" id="Phobius"/>
    </source>
</evidence>
<evidence type="ECO:0000313" key="7">
    <source>
        <dbReference type="Proteomes" id="UP000078046"/>
    </source>
</evidence>
<accession>A0A177AT17</accession>
<gene>
    <name evidence="6" type="ORF">A3Q56_07143</name>
</gene>
<sequence>MSITGNTRIILIKLGLSFVIFLASILSSLIPWIIHRIKNRYRSKDLDEKATKATFISPIQENNHMHLCCSSLPKKIEKPVILQDNSNSHDHPHSSSNNCWIERFIFFSGGVFLSTYLLHMQPEVTHSFSNLDWDIEYPIGEAFTLIGFFIVMIMPIIAKKIRQSKETVPSNKNSTELTNLEKIRDFDSDPSHSLDFSDENPRISTPVQYHKSNLHSSQEIDNCEHFDENTELNINTILIICVLAIHRIFEGLSLGISETVNASVFIAIAICTHEIAMGLSWVLTILHTRISNKKFAMLLLGAVTPIIVGVIVGILLFSYSDSIQGFSFNLTLAILRSFSAGTFIYVTFMEIICNHTIDINKFDSFLSLFAGSIFLSILQYFHFEE</sequence>
<feature type="transmembrane region" description="Helical" evidence="5">
    <location>
        <begin position="330"/>
        <end position="353"/>
    </location>
</feature>
<dbReference type="Proteomes" id="UP000078046">
    <property type="component" value="Unassembled WGS sequence"/>
</dbReference>
<dbReference type="InterPro" id="IPR003689">
    <property type="entry name" value="ZIP"/>
</dbReference>
<dbReference type="PANTHER" id="PTHR11040:SF44">
    <property type="entry name" value="PROTEIN ZNTC-RELATED"/>
    <property type="match status" value="1"/>
</dbReference>
<organism evidence="6 7">
    <name type="scientific">Intoshia linei</name>
    <dbReference type="NCBI Taxonomy" id="1819745"/>
    <lineage>
        <taxon>Eukaryota</taxon>
        <taxon>Metazoa</taxon>
        <taxon>Spiralia</taxon>
        <taxon>Lophotrochozoa</taxon>
        <taxon>Mesozoa</taxon>
        <taxon>Orthonectida</taxon>
        <taxon>Rhopaluridae</taxon>
        <taxon>Intoshia</taxon>
    </lineage>
</organism>
<evidence type="ECO:0000256" key="2">
    <source>
        <dbReference type="ARBA" id="ARBA00022692"/>
    </source>
</evidence>
<dbReference type="PANTHER" id="PTHR11040">
    <property type="entry name" value="ZINC/IRON TRANSPORTER"/>
    <property type="match status" value="1"/>
</dbReference>
<name>A0A177AT17_9BILA</name>
<evidence type="ECO:0000256" key="3">
    <source>
        <dbReference type="ARBA" id="ARBA00022989"/>
    </source>
</evidence>
<feature type="transmembrane region" description="Helical" evidence="5">
    <location>
        <begin position="261"/>
        <end position="283"/>
    </location>
</feature>
<keyword evidence="3 5" id="KW-1133">Transmembrane helix</keyword>
<feature type="transmembrane region" description="Helical" evidence="5">
    <location>
        <begin position="232"/>
        <end position="249"/>
    </location>
</feature>
<dbReference type="Pfam" id="PF02535">
    <property type="entry name" value="Zip"/>
    <property type="match status" value="1"/>
</dbReference>
<reference evidence="6 7" key="1">
    <citation type="submission" date="2016-04" db="EMBL/GenBank/DDBJ databases">
        <title>The genome of Intoshia linei affirms orthonectids as highly simplified spiralians.</title>
        <authorList>
            <person name="Mikhailov K.V."/>
            <person name="Slusarev G.S."/>
            <person name="Nikitin M.A."/>
            <person name="Logacheva M.D."/>
            <person name="Penin A."/>
            <person name="Aleoshin V."/>
            <person name="Panchin Y.V."/>
        </authorList>
    </citation>
    <scope>NUCLEOTIDE SEQUENCE [LARGE SCALE GENOMIC DNA]</scope>
    <source>
        <strain evidence="6">Intl2013</strain>
        <tissue evidence="6">Whole animal</tissue>
    </source>
</reference>
<keyword evidence="2 5" id="KW-0812">Transmembrane</keyword>
<dbReference type="AlphaFoldDB" id="A0A177AT17"/>
<keyword evidence="4 5" id="KW-0472">Membrane</keyword>
<feature type="transmembrane region" description="Helical" evidence="5">
    <location>
        <begin position="365"/>
        <end position="383"/>
    </location>
</feature>